<dbReference type="SUPFAM" id="SSF50729">
    <property type="entry name" value="PH domain-like"/>
    <property type="match status" value="1"/>
</dbReference>
<dbReference type="PANTHER" id="PTHR46848">
    <property type="entry name" value="REGULATOR OF G-PROTEIN SIGNALING 3"/>
    <property type="match status" value="1"/>
</dbReference>
<reference evidence="4 5" key="1">
    <citation type="submission" date="2024-11" db="EMBL/GenBank/DDBJ databases">
        <title>Chromosome-level genome assembly of the freshwater bivalve Anodonta woodiana.</title>
        <authorList>
            <person name="Chen X."/>
        </authorList>
    </citation>
    <scope>NUCLEOTIDE SEQUENCE [LARGE SCALE GENOMIC DNA]</scope>
    <source>
        <strain evidence="4">MN2024</strain>
        <tissue evidence="4">Gills</tissue>
    </source>
</reference>
<feature type="region of interest" description="Disordered" evidence="1">
    <location>
        <begin position="113"/>
        <end position="137"/>
    </location>
</feature>
<evidence type="ECO:0000313" key="5">
    <source>
        <dbReference type="Proteomes" id="UP001634394"/>
    </source>
</evidence>
<protein>
    <submittedName>
        <fullName evidence="4">Uncharacterized protein</fullName>
    </submittedName>
</protein>
<evidence type="ECO:0000259" key="2">
    <source>
        <dbReference type="PROSITE" id="PS50010"/>
    </source>
</evidence>
<dbReference type="EMBL" id="JBJQND010000007">
    <property type="protein sequence ID" value="KAL3872130.1"/>
    <property type="molecule type" value="Genomic_DNA"/>
</dbReference>
<dbReference type="PANTHER" id="PTHR46848:SF1">
    <property type="entry name" value="REGULATOR OF G-PROTEIN SIGNALING 3"/>
    <property type="match status" value="1"/>
</dbReference>
<feature type="region of interest" description="Disordered" evidence="1">
    <location>
        <begin position="613"/>
        <end position="643"/>
    </location>
</feature>
<dbReference type="Proteomes" id="UP001634394">
    <property type="component" value="Unassembled WGS sequence"/>
</dbReference>
<name>A0ABD3WF35_SINWO</name>
<dbReference type="InterPro" id="IPR035892">
    <property type="entry name" value="C2_domain_sf"/>
</dbReference>
<evidence type="ECO:0000259" key="3">
    <source>
        <dbReference type="PROSITE" id="PS50106"/>
    </source>
</evidence>
<dbReference type="InterPro" id="IPR035899">
    <property type="entry name" value="DBL_dom_sf"/>
</dbReference>
<dbReference type="SUPFAM" id="SSF50156">
    <property type="entry name" value="PDZ domain-like"/>
    <property type="match status" value="1"/>
</dbReference>
<dbReference type="InterPro" id="IPR001849">
    <property type="entry name" value="PH_domain"/>
</dbReference>
<dbReference type="AlphaFoldDB" id="A0ABD3WF35"/>
<evidence type="ECO:0000313" key="4">
    <source>
        <dbReference type="EMBL" id="KAL3872130.1"/>
    </source>
</evidence>
<dbReference type="SUPFAM" id="SSF48065">
    <property type="entry name" value="DBL homology domain (DH-domain)"/>
    <property type="match status" value="1"/>
</dbReference>
<dbReference type="CDD" id="cd00821">
    <property type="entry name" value="PH"/>
    <property type="match status" value="1"/>
</dbReference>
<sequence length="806" mass="90253">METPECVSDKEYCDGKGAVKGDNQEKNKDDQSILISPYKKLKLGPPFMSSTILPSLQHSHAKQTSAAMLTGEPPECHGNLEGIYSSLIYSKIASTGSSSSSALQPDDLYPGGHKLCKSANGSNDSQGNAGSSWSKQINSGGKMSKILQNQEEDLNKRLLISTWHHDQSSSSKQFLGCMSFGVRHLKNPKKDSSGWYYLLMEDIGRRKHLQVSSRQKPQLKFRSHSNIPSINKDVWGLESLQINLTRGKHGFGFSVVEGCPVKVGRVDGASPAEQAGLHKDDIIIRVNGQNVSRSTAISVAKLVKHSSNNLCIEVQRSQQLEYEELDYQTFQPAASYPHVQVTPDPPKPQEENIYNRIYEEPLLDYGDARNENEISVDDENALFIPNISTSTPIPLLCYGLKTVVTAERRKQEAVHRLLSIELDFVDLMHSGMQRYSRPLRHCILTNIQHFALFQNIEKLTIISEYHVKQMHDNVPSMTSDDTDTSADSQHFVNSVGLIYQSKIHMLCQAYELYAKGISEANRLLSDLRKSEDFIKFLSNPSLKGRQPSISTFIFRPVQHIHELYQVLREIFLNTAAESTDYSCLKQVVEGLQECANNITNFSCERVESLTSINSKDSRGSSTGSMKSQSSSESGSGSSSSALKCTTGSLQNIRTVDTEVMKIQDRLVFPPHLPIIKLCQEGRHVIFSGDMFMWEGQQWIKLQVFLFTDIVLLTRKEPDGFLHVLEPPTHLKDVFGIDAQRKHGTEFIIHRSEKGPLSQKIHFRAPSTEQKYAWKSLLEQRVYAVRGSLEYVSSCSDLSSSNSAVVI</sequence>
<organism evidence="4 5">
    <name type="scientific">Sinanodonta woodiana</name>
    <name type="common">Chinese pond mussel</name>
    <name type="synonym">Anodonta woodiana</name>
    <dbReference type="NCBI Taxonomy" id="1069815"/>
    <lineage>
        <taxon>Eukaryota</taxon>
        <taxon>Metazoa</taxon>
        <taxon>Spiralia</taxon>
        <taxon>Lophotrochozoa</taxon>
        <taxon>Mollusca</taxon>
        <taxon>Bivalvia</taxon>
        <taxon>Autobranchia</taxon>
        <taxon>Heteroconchia</taxon>
        <taxon>Palaeoheterodonta</taxon>
        <taxon>Unionida</taxon>
        <taxon>Unionoidea</taxon>
        <taxon>Unionidae</taxon>
        <taxon>Unioninae</taxon>
        <taxon>Sinanodonta</taxon>
    </lineage>
</organism>
<keyword evidence="5" id="KW-1185">Reference proteome</keyword>
<dbReference type="PROSITE" id="PS50010">
    <property type="entry name" value="DH_2"/>
    <property type="match status" value="1"/>
</dbReference>
<dbReference type="Gene3D" id="2.30.42.10">
    <property type="match status" value="1"/>
</dbReference>
<dbReference type="SMART" id="SM00325">
    <property type="entry name" value="RhoGEF"/>
    <property type="match status" value="1"/>
</dbReference>
<dbReference type="Gene3D" id="1.20.900.10">
    <property type="entry name" value="Dbl homology (DH) domain"/>
    <property type="match status" value="1"/>
</dbReference>
<feature type="domain" description="DH" evidence="2">
    <location>
        <begin position="409"/>
        <end position="601"/>
    </location>
</feature>
<dbReference type="SMART" id="SM00228">
    <property type="entry name" value="PDZ"/>
    <property type="match status" value="1"/>
</dbReference>
<dbReference type="Pfam" id="PF00595">
    <property type="entry name" value="PDZ"/>
    <property type="match status" value="1"/>
</dbReference>
<dbReference type="InterPro" id="IPR001478">
    <property type="entry name" value="PDZ"/>
</dbReference>
<dbReference type="Pfam" id="PF00621">
    <property type="entry name" value="RhoGEF"/>
    <property type="match status" value="1"/>
</dbReference>
<feature type="compositionally biased region" description="Low complexity" evidence="1">
    <location>
        <begin position="619"/>
        <end position="640"/>
    </location>
</feature>
<dbReference type="PROSITE" id="PS50106">
    <property type="entry name" value="PDZ"/>
    <property type="match status" value="1"/>
</dbReference>
<dbReference type="InterPro" id="IPR011993">
    <property type="entry name" value="PH-like_dom_sf"/>
</dbReference>
<dbReference type="Gene3D" id="2.30.29.30">
    <property type="entry name" value="Pleckstrin-homology domain (PH domain)/Phosphotyrosine-binding domain (PTB)"/>
    <property type="match status" value="1"/>
</dbReference>
<feature type="domain" description="PDZ" evidence="3">
    <location>
        <begin position="241"/>
        <end position="318"/>
    </location>
</feature>
<accession>A0ABD3WF35</accession>
<dbReference type="Gene3D" id="2.60.40.150">
    <property type="entry name" value="C2 domain"/>
    <property type="match status" value="1"/>
</dbReference>
<dbReference type="SMART" id="SM00233">
    <property type="entry name" value="PH"/>
    <property type="match status" value="1"/>
</dbReference>
<feature type="region of interest" description="Disordered" evidence="1">
    <location>
        <begin position="1"/>
        <end position="32"/>
    </location>
</feature>
<comment type="caution">
    <text evidence="4">The sequence shown here is derived from an EMBL/GenBank/DDBJ whole genome shotgun (WGS) entry which is preliminary data.</text>
</comment>
<proteinExistence type="predicted"/>
<feature type="compositionally biased region" description="Polar residues" evidence="1">
    <location>
        <begin position="119"/>
        <end position="137"/>
    </location>
</feature>
<gene>
    <name evidence="4" type="ORF">ACJMK2_040082</name>
</gene>
<dbReference type="InterPro" id="IPR036034">
    <property type="entry name" value="PDZ_sf"/>
</dbReference>
<feature type="compositionally biased region" description="Basic and acidic residues" evidence="1">
    <location>
        <begin position="7"/>
        <end position="31"/>
    </location>
</feature>
<evidence type="ECO:0000256" key="1">
    <source>
        <dbReference type="SAM" id="MobiDB-lite"/>
    </source>
</evidence>
<dbReference type="InterPro" id="IPR000219">
    <property type="entry name" value="DH_dom"/>
</dbReference>